<feature type="region of interest" description="Disordered" evidence="4">
    <location>
        <begin position="1"/>
        <end position="58"/>
    </location>
</feature>
<keyword evidence="8" id="KW-1185">Reference proteome</keyword>
<feature type="domain" description="HTH myb-type" evidence="6">
    <location>
        <begin position="70"/>
        <end position="106"/>
    </location>
</feature>
<dbReference type="EnsemblPlants" id="AET2Gv21114900.2">
    <property type="protein sequence ID" value="AET2Gv21114900.2"/>
    <property type="gene ID" value="AET2Gv21114900"/>
</dbReference>
<reference evidence="7" key="5">
    <citation type="journal article" date="2021" name="G3 (Bethesda)">
        <title>Aegilops tauschii genome assembly Aet v5.0 features greater sequence contiguity and improved annotation.</title>
        <authorList>
            <person name="Wang L."/>
            <person name="Zhu T."/>
            <person name="Rodriguez J.C."/>
            <person name="Deal K.R."/>
            <person name="Dubcovsky J."/>
            <person name="McGuire P.E."/>
            <person name="Lux T."/>
            <person name="Spannagl M."/>
            <person name="Mayer K.F.X."/>
            <person name="Baldrich P."/>
            <person name="Meyers B.C."/>
            <person name="Huo N."/>
            <person name="Gu Y.Q."/>
            <person name="Zhou H."/>
            <person name="Devos K.M."/>
            <person name="Bennetzen J.L."/>
            <person name="Unver T."/>
            <person name="Budak H."/>
            <person name="Gulick P.J."/>
            <person name="Galiba G."/>
            <person name="Kalapos B."/>
            <person name="Nelson D.R."/>
            <person name="Li P."/>
            <person name="You F.M."/>
            <person name="Luo M.C."/>
            <person name="Dvorak J."/>
        </authorList>
    </citation>
    <scope>NUCLEOTIDE SEQUENCE [LARGE SCALE GENOMIC DNA]</scope>
    <source>
        <strain evidence="7">cv. AL8/78</strain>
    </source>
</reference>
<dbReference type="PANTHER" id="PTHR47994:SF2">
    <property type="entry name" value="TRANSCRIPTION FACTOR MYB80"/>
    <property type="match status" value="1"/>
</dbReference>
<dbReference type="InterPro" id="IPR015495">
    <property type="entry name" value="Myb_TF_plants"/>
</dbReference>
<dbReference type="SMART" id="SM00717">
    <property type="entry name" value="SANT"/>
    <property type="match status" value="1"/>
</dbReference>
<keyword evidence="2" id="KW-0238">DNA-binding</keyword>
<reference evidence="8" key="2">
    <citation type="journal article" date="2017" name="Nat. Plants">
        <title>The Aegilops tauschii genome reveals multiple impacts of transposons.</title>
        <authorList>
            <person name="Zhao G."/>
            <person name="Zou C."/>
            <person name="Li K."/>
            <person name="Wang K."/>
            <person name="Li T."/>
            <person name="Gao L."/>
            <person name="Zhang X."/>
            <person name="Wang H."/>
            <person name="Yang Z."/>
            <person name="Liu X."/>
            <person name="Jiang W."/>
            <person name="Mao L."/>
            <person name="Kong X."/>
            <person name="Jiao Y."/>
            <person name="Jia J."/>
        </authorList>
    </citation>
    <scope>NUCLEOTIDE SEQUENCE [LARGE SCALE GENOMIC DNA]</scope>
    <source>
        <strain evidence="8">cv. AL8/78</strain>
    </source>
</reference>
<dbReference type="PANTHER" id="PTHR47994">
    <property type="entry name" value="F14D16.11-RELATED"/>
    <property type="match status" value="1"/>
</dbReference>
<evidence type="ECO:0000256" key="3">
    <source>
        <dbReference type="ARBA" id="ARBA00023242"/>
    </source>
</evidence>
<dbReference type="Proteomes" id="UP000015105">
    <property type="component" value="Chromosome 2D"/>
</dbReference>
<dbReference type="InterPro" id="IPR017930">
    <property type="entry name" value="Myb_dom"/>
</dbReference>
<name>A0A453D7A7_AEGTS</name>
<reference evidence="7" key="4">
    <citation type="submission" date="2019-03" db="UniProtKB">
        <authorList>
            <consortium name="EnsemblPlants"/>
        </authorList>
    </citation>
    <scope>IDENTIFICATION</scope>
</reference>
<dbReference type="GO" id="GO:0003677">
    <property type="term" value="F:DNA binding"/>
    <property type="evidence" value="ECO:0007669"/>
    <property type="project" value="UniProtKB-KW"/>
</dbReference>
<dbReference type="AlphaFoldDB" id="A0A453D7A7"/>
<evidence type="ECO:0000259" key="5">
    <source>
        <dbReference type="PROSITE" id="PS50090"/>
    </source>
</evidence>
<reference evidence="8" key="1">
    <citation type="journal article" date="2014" name="Science">
        <title>Ancient hybridizations among the ancestral genomes of bread wheat.</title>
        <authorList>
            <consortium name="International Wheat Genome Sequencing Consortium,"/>
            <person name="Marcussen T."/>
            <person name="Sandve S.R."/>
            <person name="Heier L."/>
            <person name="Spannagl M."/>
            <person name="Pfeifer M."/>
            <person name="Jakobsen K.S."/>
            <person name="Wulff B.B."/>
            <person name="Steuernagel B."/>
            <person name="Mayer K.F."/>
            <person name="Olsen O.A."/>
        </authorList>
    </citation>
    <scope>NUCLEOTIDE SEQUENCE [LARGE SCALE GENOMIC DNA]</scope>
    <source>
        <strain evidence="8">cv. AL8/78</strain>
    </source>
</reference>
<dbReference type="PROSITE" id="PS50090">
    <property type="entry name" value="MYB_LIKE"/>
    <property type="match status" value="1"/>
</dbReference>
<dbReference type="SUPFAM" id="SSF46689">
    <property type="entry name" value="Homeodomain-like"/>
    <property type="match status" value="2"/>
</dbReference>
<evidence type="ECO:0000256" key="4">
    <source>
        <dbReference type="SAM" id="MobiDB-lite"/>
    </source>
</evidence>
<accession>A0A453D7A7</accession>
<dbReference type="InterPro" id="IPR009057">
    <property type="entry name" value="Homeodomain-like_sf"/>
</dbReference>
<dbReference type="CDD" id="cd00167">
    <property type="entry name" value="SANT"/>
    <property type="match status" value="1"/>
</dbReference>
<protein>
    <submittedName>
        <fullName evidence="7">Uncharacterized protein</fullName>
    </submittedName>
</protein>
<evidence type="ECO:0000256" key="1">
    <source>
        <dbReference type="ARBA" id="ARBA00004123"/>
    </source>
</evidence>
<feature type="domain" description="Myb-like" evidence="5">
    <location>
        <begin position="70"/>
        <end position="158"/>
    </location>
</feature>
<proteinExistence type="predicted"/>
<reference evidence="7" key="3">
    <citation type="journal article" date="2017" name="Nature">
        <title>Genome sequence of the progenitor of the wheat D genome Aegilops tauschii.</title>
        <authorList>
            <person name="Luo M.C."/>
            <person name="Gu Y.Q."/>
            <person name="Puiu D."/>
            <person name="Wang H."/>
            <person name="Twardziok S.O."/>
            <person name="Deal K.R."/>
            <person name="Huo N."/>
            <person name="Zhu T."/>
            <person name="Wang L."/>
            <person name="Wang Y."/>
            <person name="McGuire P.E."/>
            <person name="Liu S."/>
            <person name="Long H."/>
            <person name="Ramasamy R.K."/>
            <person name="Rodriguez J.C."/>
            <person name="Van S.L."/>
            <person name="Yuan L."/>
            <person name="Wang Z."/>
            <person name="Xia Z."/>
            <person name="Xiao L."/>
            <person name="Anderson O.D."/>
            <person name="Ouyang S."/>
            <person name="Liang Y."/>
            <person name="Zimin A.V."/>
            <person name="Pertea G."/>
            <person name="Qi P."/>
            <person name="Bennetzen J.L."/>
            <person name="Dai X."/>
            <person name="Dawson M.W."/>
            <person name="Muller H.G."/>
            <person name="Kugler K."/>
            <person name="Rivarola-Duarte L."/>
            <person name="Spannagl M."/>
            <person name="Mayer K.F.X."/>
            <person name="Lu F.H."/>
            <person name="Bevan M.W."/>
            <person name="Leroy P."/>
            <person name="Li P."/>
            <person name="You F.M."/>
            <person name="Sun Q."/>
            <person name="Liu Z."/>
            <person name="Lyons E."/>
            <person name="Wicker T."/>
            <person name="Salzberg S.L."/>
            <person name="Devos K.M."/>
            <person name="Dvorak J."/>
        </authorList>
    </citation>
    <scope>NUCLEOTIDE SEQUENCE [LARGE SCALE GENOMIC DNA]</scope>
    <source>
        <strain evidence="7">cv. AL8/78</strain>
    </source>
</reference>
<evidence type="ECO:0000259" key="6">
    <source>
        <dbReference type="PROSITE" id="PS51294"/>
    </source>
</evidence>
<comment type="subcellular location">
    <subcellularLocation>
        <location evidence="1">Nucleus</location>
    </subcellularLocation>
</comment>
<dbReference type="GO" id="GO:0005634">
    <property type="term" value="C:nucleus"/>
    <property type="evidence" value="ECO:0007669"/>
    <property type="project" value="UniProtKB-SubCell"/>
</dbReference>
<dbReference type="Pfam" id="PF13921">
    <property type="entry name" value="Myb_DNA-bind_6"/>
    <property type="match status" value="1"/>
</dbReference>
<dbReference type="Gramene" id="AET2Gv21114900.2">
    <property type="protein sequence ID" value="AET2Gv21114900.2"/>
    <property type="gene ID" value="AET2Gv21114900"/>
</dbReference>
<dbReference type="PROSITE" id="PS51294">
    <property type="entry name" value="HTH_MYB"/>
    <property type="match status" value="1"/>
</dbReference>
<evidence type="ECO:0000313" key="8">
    <source>
        <dbReference type="Proteomes" id="UP000015105"/>
    </source>
</evidence>
<dbReference type="InterPro" id="IPR001005">
    <property type="entry name" value="SANT/Myb"/>
</dbReference>
<evidence type="ECO:0000313" key="7">
    <source>
        <dbReference type="EnsemblPlants" id="AET2Gv21114900.2"/>
    </source>
</evidence>
<keyword evidence="3" id="KW-0539">Nucleus</keyword>
<organism evidence="7 8">
    <name type="scientific">Aegilops tauschii subsp. strangulata</name>
    <name type="common">Goatgrass</name>
    <dbReference type="NCBI Taxonomy" id="200361"/>
    <lineage>
        <taxon>Eukaryota</taxon>
        <taxon>Viridiplantae</taxon>
        <taxon>Streptophyta</taxon>
        <taxon>Embryophyta</taxon>
        <taxon>Tracheophyta</taxon>
        <taxon>Spermatophyta</taxon>
        <taxon>Magnoliopsida</taxon>
        <taxon>Liliopsida</taxon>
        <taxon>Poales</taxon>
        <taxon>Poaceae</taxon>
        <taxon>BOP clade</taxon>
        <taxon>Pooideae</taxon>
        <taxon>Triticodae</taxon>
        <taxon>Triticeae</taxon>
        <taxon>Triticinae</taxon>
        <taxon>Aegilops</taxon>
    </lineage>
</organism>
<dbReference type="Gene3D" id="1.10.10.60">
    <property type="entry name" value="Homeodomain-like"/>
    <property type="match status" value="1"/>
</dbReference>
<evidence type="ECO:0000256" key="2">
    <source>
        <dbReference type="ARBA" id="ARBA00023125"/>
    </source>
</evidence>
<feature type="compositionally biased region" description="Basic residues" evidence="4">
    <location>
        <begin position="34"/>
        <end position="46"/>
    </location>
</feature>
<sequence length="218" mass="24125">FAQRPALPVPPAARPARPHLYMLPSAPADTSAARRSKIQARTRKNAARATSGSLGGGGGADMGRIPCCDKDNVKRGLWTPKEDDKLLSYITQYGTRNWRLIPKNAGESARGAPCRLGERNVRWLLSLALNEVALHCLPRVTGLQRCSKSCRVRWTNYMLPDLKHGEFTDAEEQTIIKLHPALGNRYPTMIHAVSFHVGASQLHLSVFCRSVRWHAGGR</sequence>